<reference evidence="2 3" key="1">
    <citation type="submission" date="2020-05" db="EMBL/GenBank/DDBJ databases">
        <title>Identification and distribution of gene clusters putatively required for synthesis of sphingolipid metabolism inhibitors in phylogenetically diverse species of the filamentous fungus Fusarium.</title>
        <authorList>
            <person name="Kim H.-S."/>
            <person name="Busman M."/>
            <person name="Brown D.W."/>
            <person name="Divon H."/>
            <person name="Uhlig S."/>
            <person name="Proctor R.H."/>
        </authorList>
    </citation>
    <scope>NUCLEOTIDE SEQUENCE [LARGE SCALE GENOMIC DNA]</scope>
    <source>
        <strain evidence="2 3">NRRL 53147</strain>
    </source>
</reference>
<protein>
    <submittedName>
        <fullName evidence="2">Uncharacterized protein</fullName>
    </submittedName>
</protein>
<name>A0A8H5N3Z4_9HYPO</name>
<accession>A0A8H5N3Z4</accession>
<proteinExistence type="predicted"/>
<feature type="compositionally biased region" description="Low complexity" evidence="1">
    <location>
        <begin position="370"/>
        <end position="381"/>
    </location>
</feature>
<evidence type="ECO:0000313" key="3">
    <source>
        <dbReference type="Proteomes" id="UP000522262"/>
    </source>
</evidence>
<evidence type="ECO:0000256" key="1">
    <source>
        <dbReference type="SAM" id="MobiDB-lite"/>
    </source>
</evidence>
<keyword evidence="3" id="KW-1185">Reference proteome</keyword>
<comment type="caution">
    <text evidence="2">The sequence shown here is derived from an EMBL/GenBank/DDBJ whole genome shotgun (WGS) entry which is preliminary data.</text>
</comment>
<dbReference type="Proteomes" id="UP000522262">
    <property type="component" value="Unassembled WGS sequence"/>
</dbReference>
<organism evidence="2 3">
    <name type="scientific">Fusarium mexicanum</name>
    <dbReference type="NCBI Taxonomy" id="751941"/>
    <lineage>
        <taxon>Eukaryota</taxon>
        <taxon>Fungi</taxon>
        <taxon>Dikarya</taxon>
        <taxon>Ascomycota</taxon>
        <taxon>Pezizomycotina</taxon>
        <taxon>Sordariomycetes</taxon>
        <taxon>Hypocreomycetidae</taxon>
        <taxon>Hypocreales</taxon>
        <taxon>Nectriaceae</taxon>
        <taxon>Fusarium</taxon>
        <taxon>Fusarium fujikuroi species complex</taxon>
    </lineage>
</organism>
<dbReference type="EMBL" id="JAAOAM010000076">
    <property type="protein sequence ID" value="KAF5550765.1"/>
    <property type="molecule type" value="Genomic_DNA"/>
</dbReference>
<dbReference type="AlphaFoldDB" id="A0A8H5N3Z4"/>
<feature type="region of interest" description="Disordered" evidence="1">
    <location>
        <begin position="348"/>
        <end position="390"/>
    </location>
</feature>
<feature type="region of interest" description="Disordered" evidence="1">
    <location>
        <begin position="245"/>
        <end position="311"/>
    </location>
</feature>
<gene>
    <name evidence="2" type="ORF">FMEXI_3724</name>
</gene>
<sequence>MSSKASEKTDMAAEKPFKEAGEMLSKNAIEKPDTTGQVTKTLGTEVAQHRTKEVNGRRFTFRFRDSNGFLLPTDKRWVGEDGNSIEWWERSLFYVIGSMVACLPKNSIPAFLTTQEKEHSEPKESDEICTQRYAEYYGDGSGLPLRPGMGPPMTDEQSQESWKEKLLLRDWVCGRMSTEEFDTHFPNYDGPKYGFSGEKEDASDVRSSHSDEFDEDCTEEEFHRMVQDDTEKMLCDEYNACLRGDDGDLPPQPSMGPFKTEGGLEEEPMKEDDKEKPCYAQHYGNGSGLPLRPGMGPPPTEEEYQESWKKSQEQFEILLNMTEEESYAQRPEHNALKDCYFTEKEAEELLEGADNEQPRRYASSCGDGSGLPLRPGMGPPLTEEEEEESLKKWRAEFDEIFKMSDEEFHAEFPEYKDMPESFCTEEEGMRLMDEYDEARARRREEMIREWKESSNARHEDQL</sequence>
<evidence type="ECO:0000313" key="2">
    <source>
        <dbReference type="EMBL" id="KAF5550765.1"/>
    </source>
</evidence>